<evidence type="ECO:0000313" key="2">
    <source>
        <dbReference type="EMBL" id="KKL09393.1"/>
    </source>
</evidence>
<gene>
    <name evidence="2" type="ORF">LCGC14_2566280</name>
</gene>
<feature type="region of interest" description="Disordered" evidence="1">
    <location>
        <begin position="1"/>
        <end position="22"/>
    </location>
</feature>
<name>A0A0F9DBG2_9ZZZZ</name>
<evidence type="ECO:0000256" key="1">
    <source>
        <dbReference type="SAM" id="MobiDB-lite"/>
    </source>
</evidence>
<sequence>MELVNVSAKTNEVKEDKEKGTTAVPSKVVTVPIPFATSAKEAIEASGDPAILSNANANALITV</sequence>
<protein>
    <submittedName>
        <fullName evidence="2">Uncharacterized protein</fullName>
    </submittedName>
</protein>
<proteinExistence type="predicted"/>
<reference evidence="2" key="1">
    <citation type="journal article" date="2015" name="Nature">
        <title>Complex archaea that bridge the gap between prokaryotes and eukaryotes.</title>
        <authorList>
            <person name="Spang A."/>
            <person name="Saw J.H."/>
            <person name="Jorgensen S.L."/>
            <person name="Zaremba-Niedzwiedzka K."/>
            <person name="Martijn J."/>
            <person name="Lind A.E."/>
            <person name="van Eijk R."/>
            <person name="Schleper C."/>
            <person name="Guy L."/>
            <person name="Ettema T.J."/>
        </authorList>
    </citation>
    <scope>NUCLEOTIDE SEQUENCE</scope>
</reference>
<comment type="caution">
    <text evidence="2">The sequence shown here is derived from an EMBL/GenBank/DDBJ whole genome shotgun (WGS) entry which is preliminary data.</text>
</comment>
<dbReference type="AlphaFoldDB" id="A0A0F9DBG2"/>
<feature type="compositionally biased region" description="Basic and acidic residues" evidence="1">
    <location>
        <begin position="11"/>
        <end position="20"/>
    </location>
</feature>
<organism evidence="2">
    <name type="scientific">marine sediment metagenome</name>
    <dbReference type="NCBI Taxonomy" id="412755"/>
    <lineage>
        <taxon>unclassified sequences</taxon>
        <taxon>metagenomes</taxon>
        <taxon>ecological metagenomes</taxon>
    </lineage>
</organism>
<accession>A0A0F9DBG2</accession>
<dbReference type="EMBL" id="LAZR01042500">
    <property type="protein sequence ID" value="KKL09393.1"/>
    <property type="molecule type" value="Genomic_DNA"/>
</dbReference>
<feature type="non-terminal residue" evidence="2">
    <location>
        <position position="63"/>
    </location>
</feature>